<dbReference type="Proteomes" id="UP000654918">
    <property type="component" value="Unassembled WGS sequence"/>
</dbReference>
<keyword evidence="2" id="KW-0732">Signal</keyword>
<dbReference type="EMBL" id="WIGO01000244">
    <property type="protein sequence ID" value="KAF6822157.1"/>
    <property type="molecule type" value="Genomic_DNA"/>
</dbReference>
<organism evidence="3 4">
    <name type="scientific">Colletotrichum plurivorum</name>
    <dbReference type="NCBI Taxonomy" id="2175906"/>
    <lineage>
        <taxon>Eukaryota</taxon>
        <taxon>Fungi</taxon>
        <taxon>Dikarya</taxon>
        <taxon>Ascomycota</taxon>
        <taxon>Pezizomycotina</taxon>
        <taxon>Sordariomycetes</taxon>
        <taxon>Hypocreomycetidae</taxon>
        <taxon>Glomerellales</taxon>
        <taxon>Glomerellaceae</taxon>
        <taxon>Colletotrichum</taxon>
        <taxon>Colletotrichum orchidearum species complex</taxon>
    </lineage>
</organism>
<evidence type="ECO:0000313" key="3">
    <source>
        <dbReference type="EMBL" id="KAF6822157.1"/>
    </source>
</evidence>
<evidence type="ECO:0008006" key="5">
    <source>
        <dbReference type="Google" id="ProtNLM"/>
    </source>
</evidence>
<reference evidence="3" key="1">
    <citation type="journal article" date="2020" name="Phytopathology">
        <title>Genome Sequence Resources of Colletotrichum truncatum, C. plurivorum, C. musicola, and C. sojae: Four Species Pathogenic to Soybean (Glycine max).</title>
        <authorList>
            <person name="Rogerio F."/>
            <person name="Boufleur T.R."/>
            <person name="Ciampi-Guillardi M."/>
            <person name="Sukno S.A."/>
            <person name="Thon M.R."/>
            <person name="Massola Junior N.S."/>
            <person name="Baroncelli R."/>
        </authorList>
    </citation>
    <scope>NUCLEOTIDE SEQUENCE</scope>
    <source>
        <strain evidence="3">LFN00145</strain>
    </source>
</reference>
<protein>
    <recommendedName>
        <fullName evidence="5">Secreted protein</fullName>
    </recommendedName>
</protein>
<feature type="signal peptide" evidence="2">
    <location>
        <begin position="1"/>
        <end position="20"/>
    </location>
</feature>
<feature type="chain" id="PRO_5034601554" description="Secreted protein" evidence="2">
    <location>
        <begin position="21"/>
        <end position="164"/>
    </location>
</feature>
<proteinExistence type="predicted"/>
<comment type="caution">
    <text evidence="3">The sequence shown here is derived from an EMBL/GenBank/DDBJ whole genome shotgun (WGS) entry which is preliminary data.</text>
</comment>
<evidence type="ECO:0000313" key="4">
    <source>
        <dbReference type="Proteomes" id="UP000654918"/>
    </source>
</evidence>
<accession>A0A8H6JZV2</accession>
<name>A0A8H6JZV2_9PEZI</name>
<evidence type="ECO:0000256" key="2">
    <source>
        <dbReference type="SAM" id="SignalP"/>
    </source>
</evidence>
<evidence type="ECO:0000256" key="1">
    <source>
        <dbReference type="SAM" id="MobiDB-lite"/>
    </source>
</evidence>
<dbReference type="AlphaFoldDB" id="A0A8H6JZV2"/>
<gene>
    <name evidence="3" type="ORF">CPLU01_12177</name>
</gene>
<feature type="compositionally biased region" description="Low complexity" evidence="1">
    <location>
        <begin position="132"/>
        <end position="148"/>
    </location>
</feature>
<sequence length="164" mass="17828">MPNALYLVFLLSLGRRSLKSEVFGPVVPDNWAGPTPKKNSPPAATNSPDFQWLGYRGRSVTAPQSPTRASGLEPFVILTSPHLAVFIPASWPSSPGSAQPRVLRYRLTGSPNPSDPRQPILSARVFCAQRGMSAPSRAMSSAPSSIPRWTERQHVDMSLRGPIQ</sequence>
<keyword evidence="4" id="KW-1185">Reference proteome</keyword>
<feature type="region of interest" description="Disordered" evidence="1">
    <location>
        <begin position="132"/>
        <end position="164"/>
    </location>
</feature>
<feature type="region of interest" description="Disordered" evidence="1">
    <location>
        <begin position="28"/>
        <end position="48"/>
    </location>
</feature>